<evidence type="ECO:0000313" key="7">
    <source>
        <dbReference type="EMBL" id="KAK5980588.1"/>
    </source>
</evidence>
<feature type="transmembrane region" description="Helical" evidence="6">
    <location>
        <begin position="60"/>
        <end position="80"/>
    </location>
</feature>
<evidence type="ECO:0000256" key="1">
    <source>
        <dbReference type="ARBA" id="ARBA00004141"/>
    </source>
</evidence>
<proteinExistence type="inferred from homology"/>
<feature type="transmembrane region" description="Helical" evidence="6">
    <location>
        <begin position="25"/>
        <end position="48"/>
    </location>
</feature>
<evidence type="ECO:0000256" key="2">
    <source>
        <dbReference type="ARBA" id="ARBA00009166"/>
    </source>
</evidence>
<evidence type="ECO:0000256" key="6">
    <source>
        <dbReference type="SAM" id="Phobius"/>
    </source>
</evidence>
<keyword evidence="8" id="KW-1185">Reference proteome</keyword>
<dbReference type="PANTHER" id="PTHR22945:SF40">
    <property type="entry name" value="SERPENTINE RECEPTOR, CLASS D (DELTA)-RELATED"/>
    <property type="match status" value="1"/>
</dbReference>
<protein>
    <submittedName>
        <fullName evidence="7">Uncharacterized protein</fullName>
    </submittedName>
</protein>
<dbReference type="InterPro" id="IPR019421">
    <property type="entry name" value="7TM_GPCR_serpentine_rcpt_Srd"/>
</dbReference>
<keyword evidence="5 6" id="KW-0472">Membrane</keyword>
<dbReference type="AlphaFoldDB" id="A0AAN8GAL7"/>
<dbReference type="PANTHER" id="PTHR22945">
    <property type="entry name" value="SERPENTINE RECEPTOR, CLASS D DELTA"/>
    <property type="match status" value="1"/>
</dbReference>
<keyword evidence="3 6" id="KW-0812">Transmembrane</keyword>
<comment type="subcellular location">
    <subcellularLocation>
        <location evidence="1">Membrane</location>
        <topology evidence="1">Multi-pass membrane protein</topology>
    </subcellularLocation>
</comment>
<dbReference type="Proteomes" id="UP001331761">
    <property type="component" value="Unassembled WGS sequence"/>
</dbReference>
<dbReference type="GO" id="GO:0016020">
    <property type="term" value="C:membrane"/>
    <property type="evidence" value="ECO:0007669"/>
    <property type="project" value="UniProtKB-SubCell"/>
</dbReference>
<reference evidence="7 8" key="1">
    <citation type="submission" date="2019-10" db="EMBL/GenBank/DDBJ databases">
        <title>Assembly and Annotation for the nematode Trichostrongylus colubriformis.</title>
        <authorList>
            <person name="Martin J."/>
        </authorList>
    </citation>
    <scope>NUCLEOTIDE SEQUENCE [LARGE SCALE GENOMIC DNA]</scope>
    <source>
        <strain evidence="7">G859</strain>
        <tissue evidence="7">Whole worm</tissue>
    </source>
</reference>
<evidence type="ECO:0000313" key="8">
    <source>
        <dbReference type="Proteomes" id="UP001331761"/>
    </source>
</evidence>
<sequence length="132" mass="14691">MICDGQAIYILPQGPCSRLGPLACIIGHGIMLHCFTHGLWSLAFSFLYRHYILGHEQPKNGTIISIIALIYTPSFLQLVLMSSAHDDEAVLKAGLERRFGYTADLECVIGTMNIYNWRMILCLLHSTALIAP</sequence>
<evidence type="ECO:0000256" key="5">
    <source>
        <dbReference type="ARBA" id="ARBA00023136"/>
    </source>
</evidence>
<accession>A0AAN8GAL7</accession>
<feature type="non-terminal residue" evidence="7">
    <location>
        <position position="132"/>
    </location>
</feature>
<organism evidence="7 8">
    <name type="scientific">Trichostrongylus colubriformis</name>
    <name type="common">Black scour worm</name>
    <dbReference type="NCBI Taxonomy" id="6319"/>
    <lineage>
        <taxon>Eukaryota</taxon>
        <taxon>Metazoa</taxon>
        <taxon>Ecdysozoa</taxon>
        <taxon>Nematoda</taxon>
        <taxon>Chromadorea</taxon>
        <taxon>Rhabditida</taxon>
        <taxon>Rhabditina</taxon>
        <taxon>Rhabditomorpha</taxon>
        <taxon>Strongyloidea</taxon>
        <taxon>Trichostrongylidae</taxon>
        <taxon>Trichostrongylus</taxon>
    </lineage>
</organism>
<comment type="caution">
    <text evidence="7">The sequence shown here is derived from an EMBL/GenBank/DDBJ whole genome shotgun (WGS) entry which is preliminary data.</text>
</comment>
<dbReference type="InterPro" id="IPR050920">
    <property type="entry name" value="Nematode_rcpt-like_delta"/>
</dbReference>
<comment type="similarity">
    <text evidence="2">Belongs to the nematode receptor-like protein srd family.</text>
</comment>
<gene>
    <name evidence="7" type="ORF">GCK32_010114</name>
</gene>
<keyword evidence="4 6" id="KW-1133">Transmembrane helix</keyword>
<dbReference type="Pfam" id="PF10317">
    <property type="entry name" value="7TM_GPCR_Srd"/>
    <property type="match status" value="1"/>
</dbReference>
<dbReference type="EMBL" id="WIXE01007242">
    <property type="protein sequence ID" value="KAK5980588.1"/>
    <property type="molecule type" value="Genomic_DNA"/>
</dbReference>
<evidence type="ECO:0000256" key="3">
    <source>
        <dbReference type="ARBA" id="ARBA00022692"/>
    </source>
</evidence>
<name>A0AAN8GAL7_TRICO</name>
<evidence type="ECO:0000256" key="4">
    <source>
        <dbReference type="ARBA" id="ARBA00022989"/>
    </source>
</evidence>